<name>A0ABR3J1C6_9AGAR</name>
<sequence length="75" mass="7878">MDELSQSVTHGQGSAMSALPAGGHQTQTAGARQYVTRTGSSAGDQDYSGLLRAARLSDQDYSGLARAAQLYDPFK</sequence>
<dbReference type="EMBL" id="JASNQZ010000012">
    <property type="protein sequence ID" value="KAL0949374.1"/>
    <property type="molecule type" value="Genomic_DNA"/>
</dbReference>
<proteinExistence type="predicted"/>
<feature type="region of interest" description="Disordered" evidence="1">
    <location>
        <begin position="1"/>
        <end position="46"/>
    </location>
</feature>
<evidence type="ECO:0000313" key="2">
    <source>
        <dbReference type="EMBL" id="KAL0949374.1"/>
    </source>
</evidence>
<feature type="compositionally biased region" description="Polar residues" evidence="1">
    <location>
        <begin position="24"/>
        <end position="43"/>
    </location>
</feature>
<gene>
    <name evidence="2" type="ORF">HGRIS_009443</name>
</gene>
<organism evidence="2 3">
    <name type="scientific">Hohenbuehelia grisea</name>
    <dbReference type="NCBI Taxonomy" id="104357"/>
    <lineage>
        <taxon>Eukaryota</taxon>
        <taxon>Fungi</taxon>
        <taxon>Dikarya</taxon>
        <taxon>Basidiomycota</taxon>
        <taxon>Agaricomycotina</taxon>
        <taxon>Agaricomycetes</taxon>
        <taxon>Agaricomycetidae</taxon>
        <taxon>Agaricales</taxon>
        <taxon>Pleurotineae</taxon>
        <taxon>Pleurotaceae</taxon>
        <taxon>Hohenbuehelia</taxon>
    </lineage>
</organism>
<keyword evidence="3" id="KW-1185">Reference proteome</keyword>
<evidence type="ECO:0000313" key="3">
    <source>
        <dbReference type="Proteomes" id="UP001556367"/>
    </source>
</evidence>
<reference evidence="3" key="1">
    <citation type="submission" date="2024-06" db="EMBL/GenBank/DDBJ databases">
        <title>Multi-omics analyses provide insights into the biosynthesis of the anticancer antibiotic pleurotin in Hohenbuehelia grisea.</title>
        <authorList>
            <person name="Weaver J.A."/>
            <person name="Alberti F."/>
        </authorList>
    </citation>
    <scope>NUCLEOTIDE SEQUENCE [LARGE SCALE GENOMIC DNA]</scope>
    <source>
        <strain evidence="3">T-177</strain>
    </source>
</reference>
<protein>
    <submittedName>
        <fullName evidence="2">Uncharacterized protein</fullName>
    </submittedName>
</protein>
<evidence type="ECO:0000256" key="1">
    <source>
        <dbReference type="SAM" id="MobiDB-lite"/>
    </source>
</evidence>
<accession>A0ABR3J1C6</accession>
<comment type="caution">
    <text evidence="2">The sequence shown here is derived from an EMBL/GenBank/DDBJ whole genome shotgun (WGS) entry which is preliminary data.</text>
</comment>
<feature type="compositionally biased region" description="Polar residues" evidence="1">
    <location>
        <begin position="1"/>
        <end position="15"/>
    </location>
</feature>
<dbReference type="Proteomes" id="UP001556367">
    <property type="component" value="Unassembled WGS sequence"/>
</dbReference>